<dbReference type="RefSeq" id="WP_168965888.1">
    <property type="nucleotide sequence ID" value="NZ_JABAFR010000020.1"/>
</dbReference>
<reference evidence="2 3" key="1">
    <citation type="submission" date="2020-04" db="EMBL/GenBank/DDBJ databases">
        <authorList>
            <person name="Hitch T.C.A."/>
            <person name="Wylensek D."/>
            <person name="Clavel T."/>
        </authorList>
    </citation>
    <scope>NUCLEOTIDE SEQUENCE [LARGE SCALE GENOMIC DNA]</scope>
    <source>
        <strain evidence="2 3">BSM-383-APC-22F</strain>
    </source>
</reference>
<gene>
    <name evidence="2" type="ORF">HF861_08365</name>
</gene>
<accession>A0A7X9NIH6</accession>
<proteinExistence type="predicted"/>
<dbReference type="InterPro" id="IPR003741">
    <property type="entry name" value="LUD_dom"/>
</dbReference>
<dbReference type="Proteomes" id="UP000540014">
    <property type="component" value="Unassembled WGS sequence"/>
</dbReference>
<name>A0A7X9NIH6_9FIRM</name>
<dbReference type="PIRSF" id="PIRSF020269">
    <property type="entry name" value="DUF1121"/>
    <property type="match status" value="1"/>
</dbReference>
<organism evidence="2 3">
    <name type="scientific">Faecalicoccus pleomorphus</name>
    <dbReference type="NCBI Taxonomy" id="1323"/>
    <lineage>
        <taxon>Bacteria</taxon>
        <taxon>Bacillati</taxon>
        <taxon>Bacillota</taxon>
        <taxon>Erysipelotrichia</taxon>
        <taxon>Erysipelotrichales</taxon>
        <taxon>Erysipelotrichaceae</taxon>
        <taxon>Faecalicoccus</taxon>
    </lineage>
</organism>
<dbReference type="EMBL" id="JABAFR010000020">
    <property type="protein sequence ID" value="NME44895.1"/>
    <property type="molecule type" value="Genomic_DNA"/>
</dbReference>
<evidence type="ECO:0000259" key="1">
    <source>
        <dbReference type="Pfam" id="PF02589"/>
    </source>
</evidence>
<dbReference type="Pfam" id="PF02589">
    <property type="entry name" value="LUD_dom"/>
    <property type="match status" value="1"/>
</dbReference>
<protein>
    <submittedName>
        <fullName evidence="2">Lactate utilization protein</fullName>
    </submittedName>
</protein>
<feature type="domain" description="LUD" evidence="1">
    <location>
        <begin position="14"/>
        <end position="201"/>
    </location>
</feature>
<dbReference type="InterPro" id="IPR009501">
    <property type="entry name" value="UCP020269"/>
</dbReference>
<evidence type="ECO:0000313" key="3">
    <source>
        <dbReference type="Proteomes" id="UP000540014"/>
    </source>
</evidence>
<sequence length="207" mass="22848">MNPKQLSFQNTAQTIIKNLNKRNMQGYYCATKEEALQKALQLMPAKSSIGWGGSMTLDEIGLLDAVKQGDYNAIDRTQGDPKEQASKIFLADYFLMSTNAITLDGELINIDGRANRICYLCYGSEHVLIIAGMNKVVPDIESGIKRVRNMATPPNTTRLHKDTPCAKVGRCMDCLAPDCICNQVLVTRRSGQADRISVILVGEELGY</sequence>
<dbReference type="PANTHER" id="PTHR36179:SF2">
    <property type="entry name" value="LUD DOMAIN-CONTAINING PROTEIN"/>
    <property type="match status" value="1"/>
</dbReference>
<evidence type="ECO:0000313" key="2">
    <source>
        <dbReference type="EMBL" id="NME44895.1"/>
    </source>
</evidence>
<comment type="caution">
    <text evidence="2">The sequence shown here is derived from an EMBL/GenBank/DDBJ whole genome shotgun (WGS) entry which is preliminary data.</text>
</comment>
<dbReference type="AlphaFoldDB" id="A0A7X9NIH6"/>
<dbReference type="PANTHER" id="PTHR36179">
    <property type="entry name" value="LUD_DOM DOMAIN-CONTAINING PROTEIN"/>
    <property type="match status" value="1"/>
</dbReference>